<protein>
    <submittedName>
        <fullName evidence="2">Uncharacterized protein</fullName>
    </submittedName>
</protein>
<organism evidence="2 3">
    <name type="scientific">Tropilaelaps mercedesae</name>
    <dbReference type="NCBI Taxonomy" id="418985"/>
    <lineage>
        <taxon>Eukaryota</taxon>
        <taxon>Metazoa</taxon>
        <taxon>Ecdysozoa</taxon>
        <taxon>Arthropoda</taxon>
        <taxon>Chelicerata</taxon>
        <taxon>Arachnida</taxon>
        <taxon>Acari</taxon>
        <taxon>Parasitiformes</taxon>
        <taxon>Mesostigmata</taxon>
        <taxon>Gamasina</taxon>
        <taxon>Dermanyssoidea</taxon>
        <taxon>Laelapidae</taxon>
        <taxon>Tropilaelaps</taxon>
    </lineage>
</organism>
<feature type="region of interest" description="Disordered" evidence="1">
    <location>
        <begin position="310"/>
        <end position="342"/>
    </location>
</feature>
<dbReference type="AlphaFoldDB" id="A0A1V9X3V3"/>
<feature type="non-terminal residue" evidence="2">
    <location>
        <position position="375"/>
    </location>
</feature>
<proteinExistence type="predicted"/>
<name>A0A1V9X3V3_9ACAR</name>
<evidence type="ECO:0000313" key="3">
    <source>
        <dbReference type="Proteomes" id="UP000192247"/>
    </source>
</evidence>
<reference evidence="2 3" key="1">
    <citation type="journal article" date="2017" name="Gigascience">
        <title>Draft genome of the honey bee ectoparasitic mite, Tropilaelaps mercedesae, is shaped by the parasitic life history.</title>
        <authorList>
            <person name="Dong X."/>
            <person name="Armstrong S.D."/>
            <person name="Xia D."/>
            <person name="Makepeace B.L."/>
            <person name="Darby A.C."/>
            <person name="Kadowaki T."/>
        </authorList>
    </citation>
    <scope>NUCLEOTIDE SEQUENCE [LARGE SCALE GENOMIC DNA]</scope>
    <source>
        <strain evidence="2">Wuxi-XJTLU</strain>
    </source>
</reference>
<sequence>MRRITRHWWRVSRHSELSGGAGLAGGAVDSEYGGRVSRATMGSTQDQLVCTSAFVMAPSGLPGLDTAGCAEELIEGAPALGVGLLGRLLGCLQQLQRLQPGLLQFIRREIANHAVFSKCPKNQSVYLKTSQKHFRRHNTRDQLAGKKNQRPGGEAGPIPVGYIGAVNFSSVATRGALRAPLRGGQRPHRQKQLPLSGLPNLQGPQGRHNVHEADDSEPGEITSDLLDRQGPRTSTGHLRGLPQTTPQTAVGQQLSNGHPKLSSFGKEGATGGLPDENWSLSGLLPAFNFPSSHGLNVHKINPVYPTRGNSTSDDLAVSSHKGSSSLTSSTTNQTTSKVPEKLKLTPSTATSIHHLSTNSQHSQASVIMDPQHLYQ</sequence>
<evidence type="ECO:0000313" key="2">
    <source>
        <dbReference type="EMBL" id="OQR68174.1"/>
    </source>
</evidence>
<accession>A0A1V9X3V3</accession>
<feature type="compositionally biased region" description="Polar residues" evidence="1">
    <location>
        <begin position="231"/>
        <end position="256"/>
    </location>
</feature>
<dbReference type="EMBL" id="MNPL01025676">
    <property type="protein sequence ID" value="OQR68174.1"/>
    <property type="molecule type" value="Genomic_DNA"/>
</dbReference>
<feature type="compositionally biased region" description="Polar residues" evidence="1">
    <location>
        <begin position="356"/>
        <end position="365"/>
    </location>
</feature>
<feature type="compositionally biased region" description="Low complexity" evidence="1">
    <location>
        <begin position="318"/>
        <end position="336"/>
    </location>
</feature>
<dbReference type="InParanoid" id="A0A1V9X3V3"/>
<feature type="region of interest" description="Disordered" evidence="1">
    <location>
        <begin position="356"/>
        <end position="375"/>
    </location>
</feature>
<keyword evidence="3" id="KW-1185">Reference proteome</keyword>
<dbReference type="Proteomes" id="UP000192247">
    <property type="component" value="Unassembled WGS sequence"/>
</dbReference>
<feature type="region of interest" description="Disordered" evidence="1">
    <location>
        <begin position="179"/>
        <end position="270"/>
    </location>
</feature>
<feature type="region of interest" description="Disordered" evidence="1">
    <location>
        <begin position="130"/>
        <end position="156"/>
    </location>
</feature>
<comment type="caution">
    <text evidence="2">The sequence shown here is derived from an EMBL/GenBank/DDBJ whole genome shotgun (WGS) entry which is preliminary data.</text>
</comment>
<gene>
    <name evidence="2" type="ORF">BIW11_13069</name>
</gene>
<evidence type="ECO:0000256" key="1">
    <source>
        <dbReference type="SAM" id="MobiDB-lite"/>
    </source>
</evidence>